<protein>
    <submittedName>
        <fullName evidence="2">Uncharacterized protein</fullName>
    </submittedName>
</protein>
<feature type="region of interest" description="Disordered" evidence="1">
    <location>
        <begin position="1"/>
        <end position="57"/>
    </location>
</feature>
<accession>A0A1D1XTX6</accession>
<feature type="compositionally biased region" description="Low complexity" evidence="1">
    <location>
        <begin position="1"/>
        <end position="17"/>
    </location>
</feature>
<evidence type="ECO:0000256" key="1">
    <source>
        <dbReference type="SAM" id="MobiDB-lite"/>
    </source>
</evidence>
<reference evidence="2" key="1">
    <citation type="submission" date="2015-07" db="EMBL/GenBank/DDBJ databases">
        <title>Transcriptome Assembly of Anthurium amnicola.</title>
        <authorList>
            <person name="Suzuki J."/>
        </authorList>
    </citation>
    <scope>NUCLEOTIDE SEQUENCE</scope>
</reference>
<feature type="region of interest" description="Disordered" evidence="1">
    <location>
        <begin position="86"/>
        <end position="113"/>
    </location>
</feature>
<feature type="compositionally biased region" description="Pro residues" evidence="1">
    <location>
        <begin position="93"/>
        <end position="102"/>
    </location>
</feature>
<sequence>SSSSAAAAPSHSGSDSSGLTATNAADSETPGPPGVHSYPAPLLEPIHQGPTPPTTAAEAFPEAAGFTSLVAAAAATTTTNADLLGLRFGNAPPFHPLPPPPQQQQQPRVGTVGEETRMPGGFPEPDRYVDQVTHMDLLPPPLGRPDGSLPVIAFDWQGGLDAAAGLFAGDLGGYWNHNQWGEIDPSFFLP</sequence>
<feature type="non-terminal residue" evidence="2">
    <location>
        <position position="1"/>
    </location>
</feature>
<dbReference type="EMBL" id="GDJX01022091">
    <property type="protein sequence ID" value="JAT45845.1"/>
    <property type="molecule type" value="Transcribed_RNA"/>
</dbReference>
<name>A0A1D1XTX6_9ARAE</name>
<dbReference type="AlphaFoldDB" id="A0A1D1XTX6"/>
<evidence type="ECO:0000313" key="2">
    <source>
        <dbReference type="EMBL" id="JAT45845.1"/>
    </source>
</evidence>
<gene>
    <name evidence="2" type="ORF">g.108343</name>
</gene>
<organism evidence="2">
    <name type="scientific">Anthurium amnicola</name>
    <dbReference type="NCBI Taxonomy" id="1678845"/>
    <lineage>
        <taxon>Eukaryota</taxon>
        <taxon>Viridiplantae</taxon>
        <taxon>Streptophyta</taxon>
        <taxon>Embryophyta</taxon>
        <taxon>Tracheophyta</taxon>
        <taxon>Spermatophyta</taxon>
        <taxon>Magnoliopsida</taxon>
        <taxon>Liliopsida</taxon>
        <taxon>Araceae</taxon>
        <taxon>Pothoideae</taxon>
        <taxon>Potheae</taxon>
        <taxon>Anthurium</taxon>
    </lineage>
</organism>
<proteinExistence type="predicted"/>